<reference evidence="2" key="1">
    <citation type="submission" date="2022-03" db="EMBL/GenBank/DDBJ databases">
        <authorList>
            <person name="Tunstrom K."/>
        </authorList>
    </citation>
    <scope>NUCLEOTIDE SEQUENCE</scope>
</reference>
<feature type="region of interest" description="Disordered" evidence="1">
    <location>
        <begin position="140"/>
        <end position="173"/>
    </location>
</feature>
<evidence type="ECO:0000313" key="2">
    <source>
        <dbReference type="EMBL" id="CAH2103933.1"/>
    </source>
</evidence>
<organism evidence="2 3">
    <name type="scientific">Euphydryas editha</name>
    <name type="common">Edith's checkerspot</name>
    <dbReference type="NCBI Taxonomy" id="104508"/>
    <lineage>
        <taxon>Eukaryota</taxon>
        <taxon>Metazoa</taxon>
        <taxon>Ecdysozoa</taxon>
        <taxon>Arthropoda</taxon>
        <taxon>Hexapoda</taxon>
        <taxon>Insecta</taxon>
        <taxon>Pterygota</taxon>
        <taxon>Neoptera</taxon>
        <taxon>Endopterygota</taxon>
        <taxon>Lepidoptera</taxon>
        <taxon>Glossata</taxon>
        <taxon>Ditrysia</taxon>
        <taxon>Papilionoidea</taxon>
        <taxon>Nymphalidae</taxon>
        <taxon>Nymphalinae</taxon>
        <taxon>Euphydryas</taxon>
    </lineage>
</organism>
<feature type="compositionally biased region" description="Basic and acidic residues" evidence="1">
    <location>
        <begin position="213"/>
        <end position="223"/>
    </location>
</feature>
<sequence>MSHNTQFISSIIIMTSQRQRFYKNKIKRYLADIHEATESIHPSYSQNGDSHIFLDSSSYRTSTEDKENCVNNFDIEVNKEIEEFEKEKFTENMSLRQEKRRVSNDSLHPTITEVIGEKDMEKLRKSLEDDNAEKDMEILRQSLEDGNVKKDMETERKASDKEKKKRKQTELKKNYVDFLSEDEDFVWDSTSWKDTDGSSTHSSDSNQKKRKESRKDQIQKMEK</sequence>
<proteinExistence type="predicted"/>
<dbReference type="AlphaFoldDB" id="A0AAU9UXJ1"/>
<evidence type="ECO:0000256" key="1">
    <source>
        <dbReference type="SAM" id="MobiDB-lite"/>
    </source>
</evidence>
<evidence type="ECO:0000313" key="3">
    <source>
        <dbReference type="Proteomes" id="UP001153954"/>
    </source>
</evidence>
<feature type="region of interest" description="Disordered" evidence="1">
    <location>
        <begin position="190"/>
        <end position="223"/>
    </location>
</feature>
<protein>
    <submittedName>
        <fullName evidence="2">Uncharacterized protein</fullName>
    </submittedName>
</protein>
<name>A0AAU9UXJ1_EUPED</name>
<comment type="caution">
    <text evidence="2">The sequence shown here is derived from an EMBL/GenBank/DDBJ whole genome shotgun (WGS) entry which is preliminary data.</text>
</comment>
<accession>A0AAU9UXJ1</accession>
<dbReference type="EMBL" id="CAKOGL010000026">
    <property type="protein sequence ID" value="CAH2103933.1"/>
    <property type="molecule type" value="Genomic_DNA"/>
</dbReference>
<gene>
    <name evidence="2" type="ORF">EEDITHA_LOCUS18380</name>
</gene>
<dbReference type="Proteomes" id="UP001153954">
    <property type="component" value="Unassembled WGS sequence"/>
</dbReference>
<keyword evidence="3" id="KW-1185">Reference proteome</keyword>